<keyword evidence="2" id="KW-0238">DNA-binding</keyword>
<keyword evidence="1" id="KW-0805">Transcription regulation</keyword>
<dbReference type="PANTHER" id="PTHR33204:SF18">
    <property type="entry name" value="TRANSCRIPTIONAL REGULATORY PROTEIN"/>
    <property type="match status" value="1"/>
</dbReference>
<dbReference type="SUPFAM" id="SSF46785">
    <property type="entry name" value="Winged helix' DNA-binding domain"/>
    <property type="match status" value="2"/>
</dbReference>
<gene>
    <name evidence="6" type="ORF">GPL21_06110</name>
</gene>
<evidence type="ECO:0000313" key="7">
    <source>
        <dbReference type="Proteomes" id="UP000436468"/>
    </source>
</evidence>
<evidence type="ECO:0000256" key="2">
    <source>
        <dbReference type="ARBA" id="ARBA00023125"/>
    </source>
</evidence>
<dbReference type="Pfam" id="PF01638">
    <property type="entry name" value="HxlR"/>
    <property type="match status" value="2"/>
</dbReference>
<accession>A0A844SGL3</accession>
<dbReference type="PROSITE" id="PS51118">
    <property type="entry name" value="HTH_HXLR"/>
    <property type="match status" value="2"/>
</dbReference>
<keyword evidence="3" id="KW-0804">Transcription</keyword>
<feature type="compositionally biased region" description="Low complexity" evidence="4">
    <location>
        <begin position="27"/>
        <end position="39"/>
    </location>
</feature>
<dbReference type="InterPro" id="IPR036388">
    <property type="entry name" value="WH-like_DNA-bd_sf"/>
</dbReference>
<dbReference type="AlphaFoldDB" id="A0A844SGL3"/>
<feature type="compositionally biased region" description="Basic and acidic residues" evidence="4">
    <location>
        <begin position="192"/>
        <end position="201"/>
    </location>
</feature>
<evidence type="ECO:0000256" key="4">
    <source>
        <dbReference type="SAM" id="MobiDB-lite"/>
    </source>
</evidence>
<sequence>MPISIPIFRQETVLNPVQSPKRRVPRSKSAAAVQAGKAQGAPRERKCSVARTVTILSDAWTFLVIREAFFGAHRFEEFRTMLEIPRATLTDRLQRLVAEEIFRRIEYSETSSWVEYRLTRSGMDLYPTFMALMQFGDNWLSEKHGVPLQLIHTQCEQVTKPYVGCSHCREKVVARRVSYRDGPGSGSVVVEPMKRSRRSSDDNQFNRGRPSSVSRALQVIGDRWSFLVIREAFFGARRFDKLQSELGIAPNILSDRLTRLVDRGIFMKRMYQSGPDRFEYLLTPMGFDLYGPLIMMMAWGDKWRSNGKAPLVLTHLDCGHDFTPMVLCSECREPIAAHSMQYRMRYNPDRFGGKKSSRALPG</sequence>
<reference evidence="6 7" key="1">
    <citation type="submission" date="2019-12" db="EMBL/GenBank/DDBJ databases">
        <title>Draft genome sequences Bradyrhizobium cajani AMBPC1010, Bradyrhizobium pachyrhizi AMBPC1040 and Bradyrhizobium yuanmingense ALSPC3051, three plant growth promoting strains isolated from nodules of Cajanus cajan L. in Dominican Republic.</title>
        <authorList>
            <person name="Flores-Felix J.D."/>
            <person name="Araujo J."/>
            <person name="Diaz-Alcantara C."/>
            <person name="Gonzalez-Andres F."/>
            <person name="Velazquez E."/>
        </authorList>
    </citation>
    <scope>NUCLEOTIDE SEQUENCE [LARGE SCALE GENOMIC DNA]</scope>
    <source>
        <strain evidence="6 7">1040</strain>
    </source>
</reference>
<feature type="region of interest" description="Disordered" evidence="4">
    <location>
        <begin position="19"/>
        <end position="39"/>
    </location>
</feature>
<keyword evidence="7" id="KW-1185">Reference proteome</keyword>
<proteinExistence type="predicted"/>
<dbReference type="EMBL" id="WQNF01000003">
    <property type="protein sequence ID" value="MVT64686.1"/>
    <property type="molecule type" value="Genomic_DNA"/>
</dbReference>
<organism evidence="6 7">
    <name type="scientific">Bradyrhizobium pachyrhizi</name>
    <dbReference type="NCBI Taxonomy" id="280333"/>
    <lineage>
        <taxon>Bacteria</taxon>
        <taxon>Pseudomonadati</taxon>
        <taxon>Pseudomonadota</taxon>
        <taxon>Alphaproteobacteria</taxon>
        <taxon>Hyphomicrobiales</taxon>
        <taxon>Nitrobacteraceae</taxon>
        <taxon>Bradyrhizobium</taxon>
    </lineage>
</organism>
<feature type="region of interest" description="Disordered" evidence="4">
    <location>
        <begin position="181"/>
        <end position="209"/>
    </location>
</feature>
<evidence type="ECO:0000256" key="1">
    <source>
        <dbReference type="ARBA" id="ARBA00023015"/>
    </source>
</evidence>
<dbReference type="Gene3D" id="1.10.10.10">
    <property type="entry name" value="Winged helix-like DNA-binding domain superfamily/Winged helix DNA-binding domain"/>
    <property type="match status" value="2"/>
</dbReference>
<comment type="caution">
    <text evidence="6">The sequence shown here is derived from an EMBL/GenBank/DDBJ whole genome shotgun (WGS) entry which is preliminary data.</text>
</comment>
<evidence type="ECO:0000256" key="3">
    <source>
        <dbReference type="ARBA" id="ARBA00023163"/>
    </source>
</evidence>
<protein>
    <submittedName>
        <fullName evidence="6">Transcriptional regulator</fullName>
    </submittedName>
</protein>
<dbReference type="GO" id="GO:0003677">
    <property type="term" value="F:DNA binding"/>
    <property type="evidence" value="ECO:0007669"/>
    <property type="project" value="UniProtKB-KW"/>
</dbReference>
<dbReference type="InterPro" id="IPR002577">
    <property type="entry name" value="HTH_HxlR"/>
</dbReference>
<feature type="domain" description="HTH hxlR-type" evidence="5">
    <location>
        <begin position="47"/>
        <end position="144"/>
    </location>
</feature>
<dbReference type="PANTHER" id="PTHR33204">
    <property type="entry name" value="TRANSCRIPTIONAL REGULATOR, MARR FAMILY"/>
    <property type="match status" value="1"/>
</dbReference>
<feature type="domain" description="HTH hxlR-type" evidence="5">
    <location>
        <begin position="209"/>
        <end position="308"/>
    </location>
</feature>
<evidence type="ECO:0000313" key="6">
    <source>
        <dbReference type="EMBL" id="MVT64686.1"/>
    </source>
</evidence>
<dbReference type="Proteomes" id="UP000436468">
    <property type="component" value="Unassembled WGS sequence"/>
</dbReference>
<evidence type="ECO:0000259" key="5">
    <source>
        <dbReference type="PROSITE" id="PS51118"/>
    </source>
</evidence>
<name>A0A844SGL3_9BRAD</name>
<dbReference type="InterPro" id="IPR036390">
    <property type="entry name" value="WH_DNA-bd_sf"/>
</dbReference>